<keyword evidence="2" id="KW-1185">Reference proteome</keyword>
<gene>
    <name evidence="1" type="ORF">Tco_0909727</name>
</gene>
<sequence length="156" mass="18365">MSAGFIMVDLCHKYEEPQHESEHTHEDEGRKVGWFGHVKRRPQIAPALSVDYLRRRGRPKLSPQILEITKFIKEEQVPSGLHCTVIHPAYEDKRQKLEWGNFLRFLKEHKRAAFVKTENGEMYIIPPSQEEEYSHAMVQYMMPDCFTRNQCHVKSG</sequence>
<reference evidence="1" key="1">
    <citation type="journal article" date="2022" name="Int. J. Mol. Sci.">
        <title>Draft Genome of Tanacetum Coccineum: Genomic Comparison of Closely Related Tanacetum-Family Plants.</title>
        <authorList>
            <person name="Yamashiro T."/>
            <person name="Shiraishi A."/>
            <person name="Nakayama K."/>
            <person name="Satake H."/>
        </authorList>
    </citation>
    <scope>NUCLEOTIDE SEQUENCE</scope>
</reference>
<evidence type="ECO:0000313" key="2">
    <source>
        <dbReference type="Proteomes" id="UP001151760"/>
    </source>
</evidence>
<dbReference type="EMBL" id="BQNB010014543">
    <property type="protein sequence ID" value="GJT29452.1"/>
    <property type="molecule type" value="Genomic_DNA"/>
</dbReference>
<name>A0ABQ5CSR6_9ASTR</name>
<protein>
    <submittedName>
        <fullName evidence="1">Uncharacterized protein</fullName>
    </submittedName>
</protein>
<comment type="caution">
    <text evidence="1">The sequence shown here is derived from an EMBL/GenBank/DDBJ whole genome shotgun (WGS) entry which is preliminary data.</text>
</comment>
<accession>A0ABQ5CSR6</accession>
<proteinExistence type="predicted"/>
<evidence type="ECO:0000313" key="1">
    <source>
        <dbReference type="EMBL" id="GJT29452.1"/>
    </source>
</evidence>
<organism evidence="1 2">
    <name type="scientific">Tanacetum coccineum</name>
    <dbReference type="NCBI Taxonomy" id="301880"/>
    <lineage>
        <taxon>Eukaryota</taxon>
        <taxon>Viridiplantae</taxon>
        <taxon>Streptophyta</taxon>
        <taxon>Embryophyta</taxon>
        <taxon>Tracheophyta</taxon>
        <taxon>Spermatophyta</taxon>
        <taxon>Magnoliopsida</taxon>
        <taxon>eudicotyledons</taxon>
        <taxon>Gunneridae</taxon>
        <taxon>Pentapetalae</taxon>
        <taxon>asterids</taxon>
        <taxon>campanulids</taxon>
        <taxon>Asterales</taxon>
        <taxon>Asteraceae</taxon>
        <taxon>Asteroideae</taxon>
        <taxon>Anthemideae</taxon>
        <taxon>Anthemidinae</taxon>
        <taxon>Tanacetum</taxon>
    </lineage>
</organism>
<dbReference type="Proteomes" id="UP001151760">
    <property type="component" value="Unassembled WGS sequence"/>
</dbReference>
<reference evidence="1" key="2">
    <citation type="submission" date="2022-01" db="EMBL/GenBank/DDBJ databases">
        <authorList>
            <person name="Yamashiro T."/>
            <person name="Shiraishi A."/>
            <person name="Satake H."/>
            <person name="Nakayama K."/>
        </authorList>
    </citation>
    <scope>NUCLEOTIDE SEQUENCE</scope>
</reference>